<dbReference type="InterPro" id="IPR050239">
    <property type="entry name" value="Sigma-70_RNA_pol_init_factors"/>
</dbReference>
<dbReference type="InterPro" id="IPR013325">
    <property type="entry name" value="RNA_pol_sigma_r2"/>
</dbReference>
<dbReference type="PANTHER" id="PTHR30603:SF47">
    <property type="entry name" value="RNA POLYMERASE SIGMA FACTOR SIGD, CHLOROPLASTIC"/>
    <property type="match status" value="1"/>
</dbReference>
<keyword evidence="4 5" id="KW-0804">Transcription</keyword>
<dbReference type="InterPro" id="IPR007627">
    <property type="entry name" value="RNA_pol_sigma70_r2"/>
</dbReference>
<dbReference type="GO" id="GO:0016987">
    <property type="term" value="F:sigma factor activity"/>
    <property type="evidence" value="ECO:0007669"/>
    <property type="project" value="UniProtKB-KW"/>
</dbReference>
<dbReference type="PROSITE" id="PS00716">
    <property type="entry name" value="SIGMA70_2"/>
    <property type="match status" value="1"/>
</dbReference>
<dbReference type="InterPro" id="IPR007624">
    <property type="entry name" value="RNA_pol_sigma70_r3"/>
</dbReference>
<dbReference type="InterPro" id="IPR013324">
    <property type="entry name" value="RNA_pol_sigma_r3/r4-like"/>
</dbReference>
<feature type="domain" description="RNA polymerase sigma-70" evidence="7">
    <location>
        <begin position="1298"/>
        <end position="1324"/>
    </location>
</feature>
<dbReference type="GO" id="GO:0006352">
    <property type="term" value="P:DNA-templated transcription initiation"/>
    <property type="evidence" value="ECO:0007669"/>
    <property type="project" value="InterPro"/>
</dbReference>
<dbReference type="Pfam" id="PF04539">
    <property type="entry name" value="Sigma70_r3"/>
    <property type="match status" value="1"/>
</dbReference>
<reference evidence="8 9" key="1">
    <citation type="submission" date="2019-01" db="EMBL/GenBank/DDBJ databases">
        <title>Ktedonosporobacter rubrisoli SCAWS-G2.</title>
        <authorList>
            <person name="Huang Y."/>
            <person name="Yan B."/>
        </authorList>
    </citation>
    <scope>NUCLEOTIDE SEQUENCE [LARGE SCALE GENOMIC DNA]</scope>
    <source>
        <strain evidence="8 9">SCAWS-G2</strain>
    </source>
</reference>
<dbReference type="InterPro" id="IPR007630">
    <property type="entry name" value="RNA_pol_sigma70_r4"/>
</dbReference>
<protein>
    <recommendedName>
        <fullName evidence="5">RNA polymerase sigma factor</fullName>
    </recommendedName>
</protein>
<dbReference type="Pfam" id="PF04545">
    <property type="entry name" value="Sigma70_r4"/>
    <property type="match status" value="1"/>
</dbReference>
<dbReference type="EMBL" id="CP035758">
    <property type="protein sequence ID" value="QBD80733.1"/>
    <property type="molecule type" value="Genomic_DNA"/>
</dbReference>
<gene>
    <name evidence="8" type="ORF">EPA93_34100</name>
</gene>
<keyword evidence="2 5" id="KW-0731">Sigma factor</keyword>
<dbReference type="InterPro" id="IPR014284">
    <property type="entry name" value="RNA_pol_sigma-70_dom"/>
</dbReference>
<name>A0A4P6JZ19_KTERU</name>
<evidence type="ECO:0000313" key="8">
    <source>
        <dbReference type="EMBL" id="QBD80733.1"/>
    </source>
</evidence>
<evidence type="ECO:0000259" key="7">
    <source>
        <dbReference type="PROSITE" id="PS00716"/>
    </source>
</evidence>
<dbReference type="Proteomes" id="UP000290365">
    <property type="component" value="Chromosome"/>
</dbReference>
<evidence type="ECO:0000256" key="1">
    <source>
        <dbReference type="ARBA" id="ARBA00023015"/>
    </source>
</evidence>
<evidence type="ECO:0000313" key="9">
    <source>
        <dbReference type="Proteomes" id="UP000290365"/>
    </source>
</evidence>
<dbReference type="InterPro" id="IPR036388">
    <property type="entry name" value="WH-like_DNA-bd_sf"/>
</dbReference>
<dbReference type="Pfam" id="PF00140">
    <property type="entry name" value="Sigma70_r1_2"/>
    <property type="match status" value="1"/>
</dbReference>
<sequence length="1346" mass="152733">MQTWAVFEQELCERIEYVELLGELDFAPDWIEQFGNAVIKLSKQSGSARALRCLAERYPASLAAYMVARGIEGYQEGNYWSNIIPDVELSGANEQFLRKFFANFLDEHHLPAFVGLGGRKYVDVILLHGGIPTYSLTDFFTHILQPALLHPDLYGASAQEIIATWLETGSHTSVDKPIHRFLQFGGKLSVDFVARCLDMGYAYLEHQTLPRSAESGLPERVVTAYFHWVRQQATAQQSTKVRLSKPSIILDPWSENLFIELPAQAIPSTLSPEQGVWLIQADQQPETQVPFALNWRSDHWETKPELLELASPAAAYCITFSLPGFKRSWHFLGVTGEQPLLAFDPESNSLLQLHDSLPARLLWLLFPQASKLDIIGGQKRETFPPLAGAWEAYQAEAWDLSGATTVTIGAVSLAVEPDLAQLQPRLEGREVLNLLHLHDEPRIFIGAPPEIHIPLPPLRDPDIEARRWFLTIKKRVEGTQVQTWPVVELVNTIEQDTLKISLAASSLFPQEPSGLYEIALRGPLGRDTSFTIALVSALDIQIAAEHSLRLPDQSGHFPSPHLAITTSPELELESAGQENLQIEASRPGHYSVLVPAIYSQITLHICRQHGATQLRIPMTLPLPLLQWTVIDAPQNILKEEAWQSSVLSQPRAQLEQATAARLLVSISPGLNLTGLSSRLVVHYSQSEPPQIVSARGKFHKWLTFPLGEALDSIRSSREGHVLVELELSGLPERSKAVRLPVLRYTQSLELTNLNIESCLVDRTWLLLLSWHGERHLRNRHLRLWSLWHPWQPAASFPIADEAQDEYSFEIDLEALSPGPYRAEIALIDPWLASNGTRPALQAVGTTDIMLGIEQEPHSYLAQLPYTVEGILERFLAIPDTPIRLRLLDKLREHYQAQHTRMLFEALLVLLEQENNALPREIFTSFQHQLSKAPLRLLALAAGYSLQQDQQTRWHFEKLLDYLVPGTGLSHILNELHMYGSIDLAELVLLEPRLDRDVHIKAEIFSLLLEAGLRVRERNSEAQISDTQAMLDIDELYGWLPKLVLDSARQYLLEIGRYPLLRPERERHLARLQQQGKRADEQLEIGPEPDAYLARLSEQGKEAFRELTNCNLRLVVSIAKKYMNRGMEFLDIIQEGNIGLMRAVEKFDPALGYHFSTYATWWIRQAITRSFAEKKRLIRLPVHIHDEISRLKRARQELMYELSHEPTLSQLAERLDISPEKVQELQAFDQEHKSLDTPLGDDEENSFGDLIVNEEADPQESLNAIAMQELVEQLLSKLDRRERYILERRFGLGDETNLTLEQLGQEMQLTRERVRQIEERALKKLRASLGITVTKKVARRVSAKADA</sequence>
<dbReference type="InterPro" id="IPR009042">
    <property type="entry name" value="RNA_pol_sigma70_r1_2"/>
</dbReference>
<comment type="function">
    <text evidence="5">Sigma factors are initiation factors that promote the attachment of RNA polymerase to specific initiation sites and are then released.</text>
</comment>
<dbReference type="Gene3D" id="1.10.10.10">
    <property type="entry name" value="Winged helix-like DNA-binding domain superfamily/Winged helix DNA-binding domain"/>
    <property type="match status" value="2"/>
</dbReference>
<evidence type="ECO:0000256" key="2">
    <source>
        <dbReference type="ARBA" id="ARBA00023082"/>
    </source>
</evidence>
<evidence type="ECO:0000256" key="5">
    <source>
        <dbReference type="RuleBase" id="RU362124"/>
    </source>
</evidence>
<dbReference type="CDD" id="cd06171">
    <property type="entry name" value="Sigma70_r4"/>
    <property type="match status" value="1"/>
</dbReference>
<dbReference type="PROSITE" id="PS00715">
    <property type="entry name" value="SIGMA70_1"/>
    <property type="match status" value="1"/>
</dbReference>
<dbReference type="Pfam" id="PF04542">
    <property type="entry name" value="Sigma70_r2"/>
    <property type="match status" value="1"/>
</dbReference>
<dbReference type="NCBIfam" id="TIGR02937">
    <property type="entry name" value="sigma70-ECF"/>
    <property type="match status" value="1"/>
</dbReference>
<feature type="domain" description="RNA polymerase sigma-70" evidence="6">
    <location>
        <begin position="1130"/>
        <end position="1143"/>
    </location>
</feature>
<proteinExistence type="inferred from homology"/>
<dbReference type="GO" id="GO:0003677">
    <property type="term" value="F:DNA binding"/>
    <property type="evidence" value="ECO:0007669"/>
    <property type="project" value="UniProtKB-KW"/>
</dbReference>
<organism evidence="8 9">
    <name type="scientific">Ktedonosporobacter rubrisoli</name>
    <dbReference type="NCBI Taxonomy" id="2509675"/>
    <lineage>
        <taxon>Bacteria</taxon>
        <taxon>Bacillati</taxon>
        <taxon>Chloroflexota</taxon>
        <taxon>Ktedonobacteria</taxon>
        <taxon>Ktedonobacterales</taxon>
        <taxon>Ktedonosporobacteraceae</taxon>
        <taxon>Ktedonosporobacter</taxon>
    </lineage>
</organism>
<dbReference type="RefSeq" id="WP_129891795.1">
    <property type="nucleotide sequence ID" value="NZ_CP035758.1"/>
</dbReference>
<keyword evidence="9" id="KW-1185">Reference proteome</keyword>
<keyword evidence="1 5" id="KW-0805">Transcription regulation</keyword>
<accession>A0A4P6JZ19</accession>
<dbReference type="SUPFAM" id="SSF88946">
    <property type="entry name" value="Sigma2 domain of RNA polymerase sigma factors"/>
    <property type="match status" value="1"/>
</dbReference>
<evidence type="ECO:0000256" key="3">
    <source>
        <dbReference type="ARBA" id="ARBA00023125"/>
    </source>
</evidence>
<comment type="similarity">
    <text evidence="5">Belongs to the sigma-70 factor family.</text>
</comment>
<evidence type="ECO:0000259" key="6">
    <source>
        <dbReference type="PROSITE" id="PS00715"/>
    </source>
</evidence>
<dbReference type="PANTHER" id="PTHR30603">
    <property type="entry name" value="RNA POLYMERASE SIGMA FACTOR RPO"/>
    <property type="match status" value="1"/>
</dbReference>
<dbReference type="InterPro" id="IPR000943">
    <property type="entry name" value="RNA_pol_sigma70"/>
</dbReference>
<keyword evidence="3 5" id="KW-0238">DNA-binding</keyword>
<dbReference type="PRINTS" id="PR00046">
    <property type="entry name" value="SIGMA70FCT"/>
</dbReference>
<evidence type="ECO:0000256" key="4">
    <source>
        <dbReference type="ARBA" id="ARBA00023163"/>
    </source>
</evidence>
<dbReference type="KEGG" id="kbs:EPA93_34100"/>
<dbReference type="Gene3D" id="1.10.601.10">
    <property type="entry name" value="RNA Polymerase Primary Sigma Factor"/>
    <property type="match status" value="1"/>
</dbReference>
<dbReference type="SUPFAM" id="SSF88659">
    <property type="entry name" value="Sigma3 and sigma4 domains of RNA polymerase sigma factors"/>
    <property type="match status" value="2"/>
</dbReference>
<dbReference type="OrthoDB" id="162538at2"/>